<dbReference type="RefSeq" id="WP_035369257.1">
    <property type="nucleotide sequence ID" value="NZ_LR215050.1"/>
</dbReference>
<dbReference type="Gene3D" id="3.40.640.10">
    <property type="entry name" value="Type I PLP-dependent aspartate aminotransferase-like (Major domain)"/>
    <property type="match status" value="1"/>
</dbReference>
<evidence type="ECO:0000256" key="1">
    <source>
        <dbReference type="ARBA" id="ARBA00001933"/>
    </source>
</evidence>
<comment type="catalytic activity">
    <reaction evidence="5 6">
        <text>N(6)-[(R)-lipoyl]-L-lysyl-[glycine-cleavage complex H protein] + glycine + H(+) = N(6)-[(R)-S(8)-aminomethyldihydrolipoyl]-L-lysyl-[glycine-cleavage complex H protein] + CO2</text>
        <dbReference type="Rhea" id="RHEA:24304"/>
        <dbReference type="Rhea" id="RHEA-COMP:10494"/>
        <dbReference type="Rhea" id="RHEA-COMP:10495"/>
        <dbReference type="ChEBI" id="CHEBI:15378"/>
        <dbReference type="ChEBI" id="CHEBI:16526"/>
        <dbReference type="ChEBI" id="CHEBI:57305"/>
        <dbReference type="ChEBI" id="CHEBI:83099"/>
        <dbReference type="ChEBI" id="CHEBI:83143"/>
        <dbReference type="EC" id="1.4.4.2"/>
    </reaction>
</comment>
<dbReference type="Pfam" id="PF21478">
    <property type="entry name" value="GcvP2_C"/>
    <property type="match status" value="1"/>
</dbReference>
<dbReference type="InterPro" id="IPR023012">
    <property type="entry name" value="GcvPB"/>
</dbReference>
<dbReference type="PANTHER" id="PTHR11773">
    <property type="entry name" value="GLYCINE DEHYDROGENASE, DECARBOXYLATING"/>
    <property type="match status" value="1"/>
</dbReference>
<sequence>MMYYDKLIFELSKEHRIAHNLPQNEFDEVNIPSDLLRSKPAELPQVSELELVRHYTRVSQKNFGVESGFYPLGSCTMKYNPKINDELATLEGFSAIHPLQPASTTKGLMKVYYELAKDLSEITGMDAYSLNTYAGAHGELAGLMIIKAYHEKRNDTKRKLIICPDSAHGTNPASATVAGFDVLEIKSNPDGTVNLEALKAHLNDTVAGLMLTNPNTAGVFEKDIKEISRLVHEAGGLVYYDGANLNALLGVSRPGDMGFDITHLNLHKTFSTPHGGGGPGSGPVGVKDFLKSFLPGPVVENTPNGYEMIKPVDSIGALSAFYGNTSVYLRAFVYIKTLGKENVKMIGRLATLNANYIQESLKDLFKLPINNHAMHEFVFDGLIDDSTVVKTLDVAKRLLDYGMHAPTIYFPLIFAQSMMIEPTESESKETLDQFIHALREIALEAKTNPENLKTAPHTTLVRRLDEAKAARNPIVKFTDLSKFI</sequence>
<dbReference type="FunFam" id="3.40.640.10:FF:000224">
    <property type="entry name" value="Probable glycine dehydrogenase (decarboxylating) subunit 2"/>
    <property type="match status" value="1"/>
</dbReference>
<dbReference type="Proteomes" id="UP000290909">
    <property type="component" value="Chromosome"/>
</dbReference>
<comment type="subunit">
    <text evidence="6">The glycine cleavage system is composed of four proteins: P, T, L and H. In this organism, the P 'protein' is a heterodimer of two subunits.</text>
</comment>
<dbReference type="NCBIfam" id="NF003346">
    <property type="entry name" value="PRK04366.1"/>
    <property type="match status" value="1"/>
</dbReference>
<feature type="domain" description="Glycine dehydrogenase C-terminal" evidence="8">
    <location>
        <begin position="348"/>
        <end position="447"/>
    </location>
</feature>
<comment type="cofactor">
    <cofactor evidence="1 6">
        <name>pyridoxal 5'-phosphate</name>
        <dbReference type="ChEBI" id="CHEBI:597326"/>
    </cofactor>
</comment>
<dbReference type="InterPro" id="IPR015421">
    <property type="entry name" value="PyrdxlP-dep_Trfase_major"/>
</dbReference>
<evidence type="ECO:0000259" key="7">
    <source>
        <dbReference type="Pfam" id="PF02347"/>
    </source>
</evidence>
<dbReference type="InterPro" id="IPR049315">
    <property type="entry name" value="GDC-P_N"/>
</dbReference>
<dbReference type="GO" id="GO:0019464">
    <property type="term" value="P:glycine decarboxylation via glycine cleavage system"/>
    <property type="evidence" value="ECO:0007669"/>
    <property type="project" value="UniProtKB-UniRule"/>
</dbReference>
<evidence type="ECO:0000313" key="10">
    <source>
        <dbReference type="Proteomes" id="UP000290909"/>
    </source>
</evidence>
<comment type="function">
    <text evidence="2 6">The glycine cleavage system catalyzes the degradation of glycine. The P protein binds the alpha-amino group of glycine through its pyridoxal phosphate cofactor; CO(2) is released and the remaining methylamine moiety is then transferred to the lipoamide cofactor of the H protein.</text>
</comment>
<evidence type="ECO:0000256" key="6">
    <source>
        <dbReference type="HAMAP-Rule" id="MF_00713"/>
    </source>
</evidence>
<evidence type="ECO:0000256" key="2">
    <source>
        <dbReference type="ARBA" id="ARBA00003788"/>
    </source>
</evidence>
<dbReference type="InterPro" id="IPR020581">
    <property type="entry name" value="GDC_P"/>
</dbReference>
<proteinExistence type="inferred from homology"/>
<dbReference type="HAMAP" id="MF_00713">
    <property type="entry name" value="GcvPB"/>
    <property type="match status" value="1"/>
</dbReference>
<dbReference type="Pfam" id="PF02347">
    <property type="entry name" value="GDC-P"/>
    <property type="match status" value="1"/>
</dbReference>
<dbReference type="Gene3D" id="3.90.1150.10">
    <property type="entry name" value="Aspartate Aminotransferase, domain 1"/>
    <property type="match status" value="1"/>
</dbReference>
<comment type="similarity">
    <text evidence="6">Belongs to the GcvP family. C-terminal subunit subfamily.</text>
</comment>
<dbReference type="InterPro" id="IPR015424">
    <property type="entry name" value="PyrdxlP-dep_Trfase"/>
</dbReference>
<name>A0A449BJH0_9MOLU</name>
<dbReference type="FunFam" id="3.90.1150.10:FF:000014">
    <property type="entry name" value="Probable glycine dehydrogenase (decarboxylating) subunit 2"/>
    <property type="match status" value="1"/>
</dbReference>
<accession>A0A449BJH0</accession>
<evidence type="ECO:0000256" key="4">
    <source>
        <dbReference type="ARBA" id="ARBA00023002"/>
    </source>
</evidence>
<dbReference type="SUPFAM" id="SSF53383">
    <property type="entry name" value="PLP-dependent transferases"/>
    <property type="match status" value="1"/>
</dbReference>
<keyword evidence="10" id="KW-1185">Reference proteome</keyword>
<protein>
    <recommendedName>
        <fullName evidence="6">Probable glycine dehydrogenase (decarboxylating) subunit 2</fullName>
        <ecNumber evidence="6">1.4.4.2</ecNumber>
    </recommendedName>
    <alternativeName>
        <fullName evidence="6">Glycine cleavage system P-protein subunit 2</fullName>
    </alternativeName>
    <alternativeName>
        <fullName evidence="6">Glycine decarboxylase subunit 2</fullName>
    </alternativeName>
    <alternativeName>
        <fullName evidence="6">Glycine dehydrogenase (aminomethyl-transferring) subunit 2</fullName>
    </alternativeName>
</protein>
<dbReference type="AlphaFoldDB" id="A0A449BJH0"/>
<dbReference type="GO" id="GO:0005829">
    <property type="term" value="C:cytosol"/>
    <property type="evidence" value="ECO:0007669"/>
    <property type="project" value="TreeGrafter"/>
</dbReference>
<feature type="domain" description="Glycine cleavage system P-protein N-terminal" evidence="7">
    <location>
        <begin position="25"/>
        <end position="300"/>
    </location>
</feature>
<dbReference type="EMBL" id="LR215050">
    <property type="protein sequence ID" value="VEU82611.1"/>
    <property type="molecule type" value="Genomic_DNA"/>
</dbReference>
<dbReference type="InterPro" id="IPR015422">
    <property type="entry name" value="PyrdxlP-dep_Trfase_small"/>
</dbReference>
<organism evidence="9 10">
    <name type="scientific">Acholeplasma hippikon</name>
    <dbReference type="NCBI Taxonomy" id="264636"/>
    <lineage>
        <taxon>Bacteria</taxon>
        <taxon>Bacillati</taxon>
        <taxon>Mycoplasmatota</taxon>
        <taxon>Mollicutes</taxon>
        <taxon>Acholeplasmatales</taxon>
        <taxon>Acholeplasmataceae</taxon>
        <taxon>Acholeplasma</taxon>
    </lineage>
</organism>
<evidence type="ECO:0000256" key="3">
    <source>
        <dbReference type="ARBA" id="ARBA00022898"/>
    </source>
</evidence>
<feature type="modified residue" description="N6-(pyridoxal phosphate)lysine" evidence="6">
    <location>
        <position position="268"/>
    </location>
</feature>
<reference evidence="9 10" key="1">
    <citation type="submission" date="2019-01" db="EMBL/GenBank/DDBJ databases">
        <authorList>
            <consortium name="Pathogen Informatics"/>
        </authorList>
    </citation>
    <scope>NUCLEOTIDE SEQUENCE [LARGE SCALE GENOMIC DNA]</scope>
    <source>
        <strain evidence="9 10">NCTC10172</strain>
    </source>
</reference>
<dbReference type="GO" id="GO:0016594">
    <property type="term" value="F:glycine binding"/>
    <property type="evidence" value="ECO:0007669"/>
    <property type="project" value="TreeGrafter"/>
</dbReference>
<dbReference type="Gene3D" id="6.20.440.10">
    <property type="match status" value="1"/>
</dbReference>
<gene>
    <name evidence="6 9" type="primary">gcvPB</name>
    <name evidence="9" type="ORF">NCTC10172_00630</name>
</gene>
<evidence type="ECO:0000313" key="9">
    <source>
        <dbReference type="EMBL" id="VEU82611.1"/>
    </source>
</evidence>
<dbReference type="EC" id="1.4.4.2" evidence="6"/>
<dbReference type="GO" id="GO:0004375">
    <property type="term" value="F:glycine dehydrogenase (decarboxylating) activity"/>
    <property type="evidence" value="ECO:0007669"/>
    <property type="project" value="UniProtKB-EC"/>
</dbReference>
<dbReference type="STRING" id="1408416.GCA_000702765_00856"/>
<dbReference type="InterPro" id="IPR049316">
    <property type="entry name" value="GDC-P_C"/>
</dbReference>
<evidence type="ECO:0000259" key="8">
    <source>
        <dbReference type="Pfam" id="PF21478"/>
    </source>
</evidence>
<dbReference type="KEGG" id="ahk:NCTC10172_00630"/>
<dbReference type="GO" id="GO:0005960">
    <property type="term" value="C:glycine cleavage complex"/>
    <property type="evidence" value="ECO:0007669"/>
    <property type="project" value="TreeGrafter"/>
</dbReference>
<dbReference type="GO" id="GO:0030170">
    <property type="term" value="F:pyridoxal phosphate binding"/>
    <property type="evidence" value="ECO:0007669"/>
    <property type="project" value="TreeGrafter"/>
</dbReference>
<keyword evidence="4 6" id="KW-0560">Oxidoreductase</keyword>
<dbReference type="PANTHER" id="PTHR11773:SF1">
    <property type="entry name" value="GLYCINE DEHYDROGENASE (DECARBOXYLATING), MITOCHONDRIAL"/>
    <property type="match status" value="1"/>
</dbReference>
<evidence type="ECO:0000256" key="5">
    <source>
        <dbReference type="ARBA" id="ARBA00049026"/>
    </source>
</evidence>
<keyword evidence="3 6" id="KW-0663">Pyridoxal phosphate</keyword>